<name>B7GHQ1_ANOFW</name>
<feature type="transmembrane region" description="Helical" evidence="6">
    <location>
        <begin position="6"/>
        <end position="28"/>
    </location>
</feature>
<dbReference type="PANTHER" id="PTHR24422:SF19">
    <property type="entry name" value="CHEMOTAXIS PROTEIN METHYLTRANSFERASE"/>
    <property type="match status" value="1"/>
</dbReference>
<dbReference type="EC" id="2.1.1.80" evidence="2"/>
<dbReference type="HOGENOM" id="CLU_025854_1_1_9"/>
<keyword evidence="4 8" id="KW-0808">Transferase</keyword>
<dbReference type="InterPro" id="IPR022642">
    <property type="entry name" value="CheR_C"/>
</dbReference>
<evidence type="ECO:0000256" key="4">
    <source>
        <dbReference type="ARBA" id="ARBA00022679"/>
    </source>
</evidence>
<evidence type="ECO:0000256" key="3">
    <source>
        <dbReference type="ARBA" id="ARBA00022603"/>
    </source>
</evidence>
<evidence type="ECO:0000256" key="2">
    <source>
        <dbReference type="ARBA" id="ARBA00012534"/>
    </source>
</evidence>
<dbReference type="InterPro" id="IPR022641">
    <property type="entry name" value="CheR_N"/>
</dbReference>
<dbReference type="KEGG" id="afl:Aflv_1097"/>
<keyword evidence="6" id="KW-0472">Membrane</keyword>
<evidence type="ECO:0000313" key="9">
    <source>
        <dbReference type="Proteomes" id="UP000000742"/>
    </source>
</evidence>
<protein>
    <recommendedName>
        <fullName evidence="2">protein-glutamate O-methyltransferase</fullName>
        <ecNumber evidence="2">2.1.1.80</ecNumber>
    </recommendedName>
</protein>
<dbReference type="Pfam" id="PF01739">
    <property type="entry name" value="CheR"/>
    <property type="match status" value="1"/>
</dbReference>
<dbReference type="Pfam" id="PF03705">
    <property type="entry name" value="CheR_N"/>
    <property type="match status" value="1"/>
</dbReference>
<dbReference type="InterPro" id="IPR036804">
    <property type="entry name" value="CheR_N_sf"/>
</dbReference>
<dbReference type="STRING" id="491915.Aflv_1097"/>
<keyword evidence="3 8" id="KW-0489">Methyltransferase</keyword>
<dbReference type="EMBL" id="CP000922">
    <property type="protein sequence ID" value="ACJ33473.1"/>
    <property type="molecule type" value="Genomic_DNA"/>
</dbReference>
<sequence>MGILKKVGTCLSLFFYFCFFTFSLYCMYERKGRGVFCMSDYQQFIANVKRKTGIDLALYKEAQMKRRLTSLYEKKGFKNFDEFFRAMNHDQALFHEFLDRMTINVSEFFRNAKRWEVLEKKIIPKLLEKNKRLKVWSAACSTGEEPYTLAIILSKFMPLSQVSVLATDIDDNAMARAKLGIYTERSLQEVPEDVKKKFFVKEGSHYKIIDDIKRTVTFKKHNLLADPFDTNFDLIVCRNVLIYFTEEAKHELYLKFNRALRPGGIFFVGSTEQIFNPTAYGFEVEDTFFYRKM</sequence>
<gene>
    <name evidence="8" type="primary">cheR</name>
    <name evidence="8" type="ordered locus">Aflv_1097</name>
</gene>
<dbReference type="CDD" id="cd02440">
    <property type="entry name" value="AdoMet_MTases"/>
    <property type="match status" value="1"/>
</dbReference>
<evidence type="ECO:0000256" key="1">
    <source>
        <dbReference type="ARBA" id="ARBA00001541"/>
    </source>
</evidence>
<dbReference type="eggNOG" id="COG1352">
    <property type="taxonomic scope" value="Bacteria"/>
</dbReference>
<dbReference type="SUPFAM" id="SSF53335">
    <property type="entry name" value="S-adenosyl-L-methionine-dependent methyltransferases"/>
    <property type="match status" value="1"/>
</dbReference>
<evidence type="ECO:0000313" key="8">
    <source>
        <dbReference type="EMBL" id="ACJ33473.1"/>
    </source>
</evidence>
<proteinExistence type="predicted"/>
<reference evidence="8 9" key="1">
    <citation type="journal article" date="2008" name="Genome Biol.">
        <title>Encapsulated in silica: genome, proteome and physiology of the thermophilic bacterium Anoxybacillus flavithermus WK1.</title>
        <authorList>
            <person name="Saw J.H."/>
            <person name="Mountain B.W."/>
            <person name="Feng L."/>
            <person name="Omelchenko M.V."/>
            <person name="Hou S."/>
            <person name="Saito J.A."/>
            <person name="Stott M.B."/>
            <person name="Li D."/>
            <person name="Zhao G."/>
            <person name="Wu J."/>
            <person name="Galperin M.Y."/>
            <person name="Koonin E.V."/>
            <person name="Makarova K.S."/>
            <person name="Wolf Y.I."/>
            <person name="Rigden D.J."/>
            <person name="Dunfield P.F."/>
            <person name="Wang L."/>
            <person name="Alam M."/>
        </authorList>
    </citation>
    <scope>NUCLEOTIDE SEQUENCE [LARGE SCALE GENOMIC DNA]</scope>
    <source>
        <strain evidence="9">DSM 21510 / WK1</strain>
    </source>
</reference>
<keyword evidence="6" id="KW-1133">Transmembrane helix</keyword>
<dbReference type="Gene3D" id="3.40.50.150">
    <property type="entry name" value="Vaccinia Virus protein VP39"/>
    <property type="match status" value="1"/>
</dbReference>
<evidence type="ECO:0000256" key="6">
    <source>
        <dbReference type="SAM" id="Phobius"/>
    </source>
</evidence>
<comment type="catalytic activity">
    <reaction evidence="1">
        <text>L-glutamyl-[protein] + S-adenosyl-L-methionine = [protein]-L-glutamate 5-O-methyl ester + S-adenosyl-L-homocysteine</text>
        <dbReference type="Rhea" id="RHEA:24452"/>
        <dbReference type="Rhea" id="RHEA-COMP:10208"/>
        <dbReference type="Rhea" id="RHEA-COMP:10311"/>
        <dbReference type="ChEBI" id="CHEBI:29973"/>
        <dbReference type="ChEBI" id="CHEBI:57856"/>
        <dbReference type="ChEBI" id="CHEBI:59789"/>
        <dbReference type="ChEBI" id="CHEBI:82795"/>
        <dbReference type="EC" id="2.1.1.80"/>
    </reaction>
</comment>
<dbReference type="InterPro" id="IPR029063">
    <property type="entry name" value="SAM-dependent_MTases_sf"/>
</dbReference>
<keyword evidence="6" id="KW-0812">Transmembrane</keyword>
<dbReference type="SUPFAM" id="SSF47757">
    <property type="entry name" value="Chemotaxis receptor methyltransferase CheR, N-terminal domain"/>
    <property type="match status" value="1"/>
</dbReference>
<dbReference type="SMART" id="SM00138">
    <property type="entry name" value="MeTrc"/>
    <property type="match status" value="1"/>
</dbReference>
<evidence type="ECO:0000259" key="7">
    <source>
        <dbReference type="PROSITE" id="PS50123"/>
    </source>
</evidence>
<dbReference type="GO" id="GO:0032259">
    <property type="term" value="P:methylation"/>
    <property type="evidence" value="ECO:0007669"/>
    <property type="project" value="UniProtKB-KW"/>
</dbReference>
<accession>B7GHQ1</accession>
<dbReference type="PANTHER" id="PTHR24422">
    <property type="entry name" value="CHEMOTAXIS PROTEIN METHYLTRANSFERASE"/>
    <property type="match status" value="1"/>
</dbReference>
<evidence type="ECO:0000256" key="5">
    <source>
        <dbReference type="ARBA" id="ARBA00022691"/>
    </source>
</evidence>
<dbReference type="InterPro" id="IPR050903">
    <property type="entry name" value="Bact_Chemotaxis_MeTrfase"/>
</dbReference>
<organism evidence="8 9">
    <name type="scientific">Anoxybacillus flavithermus (strain DSM 21510 / WK1)</name>
    <dbReference type="NCBI Taxonomy" id="491915"/>
    <lineage>
        <taxon>Bacteria</taxon>
        <taxon>Bacillati</taxon>
        <taxon>Bacillota</taxon>
        <taxon>Bacilli</taxon>
        <taxon>Bacillales</taxon>
        <taxon>Anoxybacillaceae</taxon>
        <taxon>Anoxybacillus</taxon>
    </lineage>
</organism>
<dbReference type="Proteomes" id="UP000000742">
    <property type="component" value="Chromosome"/>
</dbReference>
<dbReference type="GO" id="GO:0008983">
    <property type="term" value="F:protein-glutamate O-methyltransferase activity"/>
    <property type="evidence" value="ECO:0007669"/>
    <property type="project" value="UniProtKB-EC"/>
</dbReference>
<keyword evidence="5" id="KW-0949">S-adenosyl-L-methionine</keyword>
<dbReference type="PRINTS" id="PR00996">
    <property type="entry name" value="CHERMTFRASE"/>
</dbReference>
<dbReference type="PROSITE" id="PS50123">
    <property type="entry name" value="CHER"/>
    <property type="match status" value="1"/>
</dbReference>
<dbReference type="InterPro" id="IPR000780">
    <property type="entry name" value="CheR_MeTrfase"/>
</dbReference>
<feature type="domain" description="CheR-type methyltransferase" evidence="7">
    <location>
        <begin position="40"/>
        <end position="293"/>
    </location>
</feature>
<dbReference type="Gene3D" id="1.10.155.10">
    <property type="entry name" value="Chemotaxis receptor methyltransferase CheR, N-terminal domain"/>
    <property type="match status" value="1"/>
</dbReference>
<dbReference type="AlphaFoldDB" id="B7GHQ1"/>